<evidence type="ECO:0000313" key="2">
    <source>
        <dbReference type="Proteomes" id="UP000257969"/>
    </source>
</evidence>
<gene>
    <name evidence="1" type="primary">10</name>
    <name evidence="1" type="ORF">SEA_SERGEI_10</name>
</gene>
<reference evidence="1 2" key="1">
    <citation type="submission" date="2018-06" db="EMBL/GenBank/DDBJ databases">
        <authorList>
            <person name="Ball S.L."/>
            <person name="Garlena R.A."/>
            <person name="Russell D.A."/>
            <person name="Pope W.H."/>
            <person name="Jacobs-Sera D."/>
            <person name="Hatfull G.F."/>
        </authorList>
    </citation>
    <scope>NUCLEOTIDE SEQUENCE [LARGE SCALE GENOMIC DNA]</scope>
</reference>
<dbReference type="RefSeq" id="YP_010050424.1">
    <property type="nucleotide sequence ID" value="NC_054428.1"/>
</dbReference>
<protein>
    <submittedName>
        <fullName evidence="1">Tail terminator</fullName>
    </submittedName>
</protein>
<evidence type="ECO:0000313" key="1">
    <source>
        <dbReference type="EMBL" id="AXH45050.1"/>
    </source>
</evidence>
<keyword evidence="2" id="KW-1185">Reference proteome</keyword>
<sequence length="145" mass="15859">MIMGEIIITADSEDLLLNQVQFDLRTKFNRPGIKVSTAVPNPRPAEFVILRRVGGGMRDLVTDEPLILVEAWSSTETKAARLANEVRGLLHWYTDIDGYSILGCDEISGPVNLPDGLSAQVRYTATYVVAIRSGETVTPTEGAIQ</sequence>
<dbReference type="GeneID" id="63911154"/>
<accession>A0A345KPU8</accession>
<dbReference type="Proteomes" id="UP000257969">
    <property type="component" value="Segment"/>
</dbReference>
<dbReference type="KEGG" id="vg:63911154"/>
<organism evidence="1 2">
    <name type="scientific">Arthrobacter phage Sergei</name>
    <dbReference type="NCBI Taxonomy" id="2250416"/>
    <lineage>
        <taxon>Viruses</taxon>
        <taxon>Duplodnaviria</taxon>
        <taxon>Heunggongvirae</taxon>
        <taxon>Uroviricota</taxon>
        <taxon>Caudoviricetes</taxon>
        <taxon>Korravirus</taxon>
        <taxon>Korravirus sergei</taxon>
    </lineage>
</organism>
<name>A0A345KPU8_9CAUD</name>
<proteinExistence type="predicted"/>
<dbReference type="EMBL" id="MH450131">
    <property type="protein sequence ID" value="AXH45050.1"/>
    <property type="molecule type" value="Genomic_DNA"/>
</dbReference>